<dbReference type="Proteomes" id="UP000288388">
    <property type="component" value="Unassembled WGS sequence"/>
</dbReference>
<dbReference type="InterPro" id="IPR003313">
    <property type="entry name" value="AraC-bd"/>
</dbReference>
<dbReference type="GO" id="GO:0043565">
    <property type="term" value="F:sequence-specific DNA binding"/>
    <property type="evidence" value="ECO:0007669"/>
    <property type="project" value="InterPro"/>
</dbReference>
<dbReference type="Pfam" id="PF02311">
    <property type="entry name" value="AraC_binding"/>
    <property type="match status" value="1"/>
</dbReference>
<dbReference type="Gene3D" id="1.10.10.60">
    <property type="entry name" value="Homeodomain-like"/>
    <property type="match status" value="1"/>
</dbReference>
<proteinExistence type="predicted"/>
<dbReference type="InterPro" id="IPR018060">
    <property type="entry name" value="HTH_AraC"/>
</dbReference>
<name>A0A437UL70_ENTAV</name>
<dbReference type="Pfam" id="PF12833">
    <property type="entry name" value="HTH_18"/>
    <property type="match status" value="1"/>
</dbReference>
<accession>A0A437UL70</accession>
<dbReference type="GeneID" id="69567085"/>
<evidence type="ECO:0000256" key="1">
    <source>
        <dbReference type="ARBA" id="ARBA00023015"/>
    </source>
</evidence>
<keyword evidence="1" id="KW-0805">Transcription regulation</keyword>
<evidence type="ECO:0000313" key="6">
    <source>
        <dbReference type="Proteomes" id="UP000288388"/>
    </source>
</evidence>
<dbReference type="InterPro" id="IPR037923">
    <property type="entry name" value="HTH-like"/>
</dbReference>
<dbReference type="EMBL" id="RYZS01000001">
    <property type="protein sequence ID" value="RVU94328.1"/>
    <property type="molecule type" value="Genomic_DNA"/>
</dbReference>
<keyword evidence="3" id="KW-0010">Activator</keyword>
<dbReference type="SUPFAM" id="SSF46689">
    <property type="entry name" value="Homeodomain-like"/>
    <property type="match status" value="2"/>
</dbReference>
<dbReference type="PANTHER" id="PTHR46796">
    <property type="entry name" value="HTH-TYPE TRANSCRIPTIONAL ACTIVATOR RHAS-RELATED"/>
    <property type="match status" value="1"/>
</dbReference>
<dbReference type="SUPFAM" id="SSF51215">
    <property type="entry name" value="Regulatory protein AraC"/>
    <property type="match status" value="1"/>
</dbReference>
<evidence type="ECO:0000256" key="2">
    <source>
        <dbReference type="ARBA" id="ARBA00023125"/>
    </source>
</evidence>
<keyword evidence="2" id="KW-0238">DNA-binding</keyword>
<dbReference type="PROSITE" id="PS00041">
    <property type="entry name" value="HTH_ARAC_FAMILY_1"/>
    <property type="match status" value="1"/>
</dbReference>
<dbReference type="PROSITE" id="PS01124">
    <property type="entry name" value="HTH_ARAC_FAMILY_2"/>
    <property type="match status" value="1"/>
</dbReference>
<reference evidence="5 6" key="1">
    <citation type="submission" date="2018-12" db="EMBL/GenBank/DDBJ databases">
        <title>A novel vanA-carrying plasmid in a clinical isolate of Enterococcus avium.</title>
        <authorList>
            <person name="Bernasconi O.J."/>
            <person name="Luzzaro F."/>
            <person name="Endimiani A."/>
        </authorList>
    </citation>
    <scope>NUCLEOTIDE SEQUENCE [LARGE SCALE GENOMIC DNA]</scope>
    <source>
        <strain evidence="5 6">LC0559/18</strain>
    </source>
</reference>
<dbReference type="SMART" id="SM00342">
    <property type="entry name" value="HTH_ARAC"/>
    <property type="match status" value="1"/>
</dbReference>
<keyword evidence="4" id="KW-0804">Transcription</keyword>
<dbReference type="AlphaFoldDB" id="A0A437UL70"/>
<dbReference type="InterPro" id="IPR018062">
    <property type="entry name" value="HTH_AraC-typ_CS"/>
</dbReference>
<organism evidence="5 6">
    <name type="scientific">Enterococcus avium</name>
    <name type="common">Streptococcus avium</name>
    <dbReference type="NCBI Taxonomy" id="33945"/>
    <lineage>
        <taxon>Bacteria</taxon>
        <taxon>Bacillati</taxon>
        <taxon>Bacillota</taxon>
        <taxon>Bacilli</taxon>
        <taxon>Lactobacillales</taxon>
        <taxon>Enterococcaceae</taxon>
        <taxon>Enterococcus</taxon>
    </lineage>
</organism>
<comment type="caution">
    <text evidence="5">The sequence shown here is derived from an EMBL/GenBank/DDBJ whole genome shotgun (WGS) entry which is preliminary data.</text>
</comment>
<gene>
    <name evidence="5" type="ORF">EK398_05420</name>
</gene>
<dbReference type="PRINTS" id="PR00032">
    <property type="entry name" value="HTHARAC"/>
</dbReference>
<dbReference type="InterPro" id="IPR014710">
    <property type="entry name" value="RmlC-like_jellyroll"/>
</dbReference>
<sequence>MNQKIICYDEDLGIEAYSFTGVSQNFPNHFHDYYVVGLIEEGFRKMVVNNQAYTLEPGDLLTFNPYDNHSCEGIDDSRLTYHCINLKKEIFQPFTGTELPKFLSPMQSQTALAEDFNRLHQLIMNEGDKSEKETLFILLIEELLQNYAQDKQNQMLPAPKPIAVICEYLEAHYDQKVTLDQLCKLVHLNKHSLVRQFTREKGITPYRYLETYRIVKAKELLEQGCSLIETANRTGFYDQSHFTNYFSRFIGLTPNQYRNIFAKGNEEEDASK</sequence>
<dbReference type="InterPro" id="IPR009057">
    <property type="entry name" value="Homeodomain-like_sf"/>
</dbReference>
<protein>
    <submittedName>
        <fullName evidence="5">AraC family transcriptional regulator</fullName>
    </submittedName>
</protein>
<evidence type="ECO:0000313" key="5">
    <source>
        <dbReference type="EMBL" id="RVU94328.1"/>
    </source>
</evidence>
<evidence type="ECO:0000256" key="3">
    <source>
        <dbReference type="ARBA" id="ARBA00023159"/>
    </source>
</evidence>
<dbReference type="InterPro" id="IPR050204">
    <property type="entry name" value="AraC_XylS_family_regulators"/>
</dbReference>
<evidence type="ECO:0000256" key="4">
    <source>
        <dbReference type="ARBA" id="ARBA00023163"/>
    </source>
</evidence>
<dbReference type="Gene3D" id="2.60.120.10">
    <property type="entry name" value="Jelly Rolls"/>
    <property type="match status" value="1"/>
</dbReference>
<dbReference type="RefSeq" id="WP_016180989.1">
    <property type="nucleotide sequence ID" value="NZ_CAAKOC010000239.1"/>
</dbReference>
<dbReference type="PANTHER" id="PTHR46796:SF2">
    <property type="entry name" value="TRANSCRIPTIONAL REGULATORY PROTEIN"/>
    <property type="match status" value="1"/>
</dbReference>
<dbReference type="InterPro" id="IPR020449">
    <property type="entry name" value="Tscrpt_reg_AraC-type_HTH"/>
</dbReference>
<dbReference type="GO" id="GO:0003700">
    <property type="term" value="F:DNA-binding transcription factor activity"/>
    <property type="evidence" value="ECO:0007669"/>
    <property type="project" value="InterPro"/>
</dbReference>